<gene>
    <name evidence="1" type="ORF">FA95DRAFT_1582709</name>
</gene>
<keyword evidence="2" id="KW-1185">Reference proteome</keyword>
<sequence>MSSPTARHYHSLPQGPETEGPDSSVLNAELDYESTTDYAAEEPALPMPVDSRIRWVHFMLGCAVLLPWNVMITATPFFLSRLEDSSIRDTFGSYLATSFTLSNFFFLAHATATSKKASSAQRIRWSTFGLAFLTFLLFLSTFVRLPSAAFSTFVLFSGIAQAGAGSYLQTSVVAVASLFGPSVMQAVMSGQAAVAIVLATVQLIGATASLRISKPVPSLADGDGVAEEKSARAFFALSTLFLLVCVAANVWLTNLSEYKAVVVPLDQSQPRARRVSVDWSEQAPATSTGHAQHPDAWKKILDIARRNWIYEVAVAYVFVVTLSVFPALTISIQPVNPATHPLFFASLHFLVFSSGDWFGRYLCSIPRLLIWSARRLLSLALARTLFIPIFLACNFHNYSPLINSDWLYMLILFLFGLTNGYLSSMCMMSAPSVEHNPRLKGRKDDVDIAAPLASFFLVGGLVIGSFMSFGVRAAVCGCNPFVQ</sequence>
<evidence type="ECO:0000313" key="2">
    <source>
        <dbReference type="Proteomes" id="UP000814033"/>
    </source>
</evidence>
<comment type="caution">
    <text evidence="1">The sequence shown here is derived from an EMBL/GenBank/DDBJ whole genome shotgun (WGS) entry which is preliminary data.</text>
</comment>
<name>A0ACB8RUK8_9AGAM</name>
<evidence type="ECO:0000313" key="1">
    <source>
        <dbReference type="EMBL" id="KAI0047295.1"/>
    </source>
</evidence>
<dbReference type="EMBL" id="MU275907">
    <property type="protein sequence ID" value="KAI0047295.1"/>
    <property type="molecule type" value="Genomic_DNA"/>
</dbReference>
<proteinExistence type="predicted"/>
<reference evidence="1" key="2">
    <citation type="journal article" date="2022" name="New Phytol.">
        <title>Evolutionary transition to the ectomycorrhizal habit in the genomes of a hyperdiverse lineage of mushroom-forming fungi.</title>
        <authorList>
            <person name="Looney B."/>
            <person name="Miyauchi S."/>
            <person name="Morin E."/>
            <person name="Drula E."/>
            <person name="Courty P.E."/>
            <person name="Kohler A."/>
            <person name="Kuo A."/>
            <person name="LaButti K."/>
            <person name="Pangilinan J."/>
            <person name="Lipzen A."/>
            <person name="Riley R."/>
            <person name="Andreopoulos W."/>
            <person name="He G."/>
            <person name="Johnson J."/>
            <person name="Nolan M."/>
            <person name="Tritt A."/>
            <person name="Barry K.W."/>
            <person name="Grigoriev I.V."/>
            <person name="Nagy L.G."/>
            <person name="Hibbett D."/>
            <person name="Henrissat B."/>
            <person name="Matheny P.B."/>
            <person name="Labbe J."/>
            <person name="Martin F.M."/>
        </authorList>
    </citation>
    <scope>NUCLEOTIDE SEQUENCE</scope>
    <source>
        <strain evidence="1">FP105234-sp</strain>
    </source>
</reference>
<dbReference type="Proteomes" id="UP000814033">
    <property type="component" value="Unassembled WGS sequence"/>
</dbReference>
<organism evidence="1 2">
    <name type="scientific">Auriscalpium vulgare</name>
    <dbReference type="NCBI Taxonomy" id="40419"/>
    <lineage>
        <taxon>Eukaryota</taxon>
        <taxon>Fungi</taxon>
        <taxon>Dikarya</taxon>
        <taxon>Basidiomycota</taxon>
        <taxon>Agaricomycotina</taxon>
        <taxon>Agaricomycetes</taxon>
        <taxon>Russulales</taxon>
        <taxon>Auriscalpiaceae</taxon>
        <taxon>Auriscalpium</taxon>
    </lineage>
</organism>
<protein>
    <submittedName>
        <fullName evidence="1">Uncharacterized protein</fullName>
    </submittedName>
</protein>
<reference evidence="1" key="1">
    <citation type="submission" date="2021-02" db="EMBL/GenBank/DDBJ databases">
        <authorList>
            <consortium name="DOE Joint Genome Institute"/>
            <person name="Ahrendt S."/>
            <person name="Looney B.P."/>
            <person name="Miyauchi S."/>
            <person name="Morin E."/>
            <person name="Drula E."/>
            <person name="Courty P.E."/>
            <person name="Chicoki N."/>
            <person name="Fauchery L."/>
            <person name="Kohler A."/>
            <person name="Kuo A."/>
            <person name="Labutti K."/>
            <person name="Pangilinan J."/>
            <person name="Lipzen A."/>
            <person name="Riley R."/>
            <person name="Andreopoulos W."/>
            <person name="He G."/>
            <person name="Johnson J."/>
            <person name="Barry K.W."/>
            <person name="Grigoriev I.V."/>
            <person name="Nagy L."/>
            <person name="Hibbett D."/>
            <person name="Henrissat B."/>
            <person name="Matheny P.B."/>
            <person name="Labbe J."/>
            <person name="Martin F."/>
        </authorList>
    </citation>
    <scope>NUCLEOTIDE SEQUENCE</scope>
    <source>
        <strain evidence="1">FP105234-sp</strain>
    </source>
</reference>
<accession>A0ACB8RUK8</accession>